<dbReference type="EMBL" id="DRGL01000035">
    <property type="protein sequence ID" value="HEA21194.1"/>
    <property type="molecule type" value="Genomic_DNA"/>
</dbReference>
<dbReference type="Pfam" id="PF05521">
    <property type="entry name" value="Phage_HCP"/>
    <property type="match status" value="1"/>
</dbReference>
<name>A0A831QQL3_9FLAO</name>
<evidence type="ECO:0000313" key="1">
    <source>
        <dbReference type="EMBL" id="HEA21194.1"/>
    </source>
</evidence>
<proteinExistence type="predicted"/>
<dbReference type="Gene3D" id="2.40.10.270">
    <property type="entry name" value="Bacteriophage SPP1 head-tail adaptor protein"/>
    <property type="match status" value="1"/>
</dbReference>
<dbReference type="InterPro" id="IPR008767">
    <property type="entry name" value="Phage_SPP1_head-tail_adaptor"/>
</dbReference>
<sequence length="240" mass="26111">MIRAGDLRHRMTIQEASLVSDGLGGFVTTHSDVSGMDNVPFALWPLKVEEKTAFNAVGATMTHRIRMRYRDGITAKMRGIFGTIGVPDLMPNIEDRDFSAASAWANVDLGGGYNETDDLTITANAANQYCTLLVASAPTTIGKRYRLSYDLANIVSTWKVRDFTGTQTLGTISANGTQSTLEFTAVTAGGLRLVAVAANSSGDFDNFKLQEIRIFKFMPPTNMGEKDVALEIIVEEITDQ</sequence>
<comment type="caution">
    <text evidence="1">The sequence shown here is derived from an EMBL/GenBank/DDBJ whole genome shotgun (WGS) entry which is preliminary data.</text>
</comment>
<gene>
    <name evidence="1" type="ORF">ENH87_09780</name>
</gene>
<dbReference type="AlphaFoldDB" id="A0A831QQL3"/>
<accession>A0A831QQL3</accession>
<dbReference type="InterPro" id="IPR038666">
    <property type="entry name" value="SSP1_head-tail_sf"/>
</dbReference>
<reference evidence="1" key="1">
    <citation type="journal article" date="2020" name="mSystems">
        <title>Genome- and Community-Level Interaction Insights into Carbon Utilization and Element Cycling Functions of Hydrothermarchaeota in Hydrothermal Sediment.</title>
        <authorList>
            <person name="Zhou Z."/>
            <person name="Liu Y."/>
            <person name="Xu W."/>
            <person name="Pan J."/>
            <person name="Luo Z.H."/>
            <person name="Li M."/>
        </authorList>
    </citation>
    <scope>NUCLEOTIDE SEQUENCE [LARGE SCALE GENOMIC DNA]</scope>
    <source>
        <strain evidence="1">HyVt-345</strain>
    </source>
</reference>
<organism evidence="1">
    <name type="scientific">Pricia antarctica</name>
    <dbReference type="NCBI Taxonomy" id="641691"/>
    <lineage>
        <taxon>Bacteria</taxon>
        <taxon>Pseudomonadati</taxon>
        <taxon>Bacteroidota</taxon>
        <taxon>Flavobacteriia</taxon>
        <taxon>Flavobacteriales</taxon>
        <taxon>Flavobacteriaceae</taxon>
        <taxon>Pricia</taxon>
    </lineage>
</organism>
<protein>
    <submittedName>
        <fullName evidence="1">Head-tail adaptor protein</fullName>
    </submittedName>
</protein>
<dbReference type="Proteomes" id="UP000886191">
    <property type="component" value="Unassembled WGS sequence"/>
</dbReference>